<reference evidence="2 3" key="1">
    <citation type="submission" date="2022-10" db="EMBL/GenBank/DDBJ databases">
        <title>Defluviimonas sp. nov., isolated from ocean surface sediments.</title>
        <authorList>
            <person name="He W."/>
            <person name="Wang L."/>
            <person name="Zhang D.-F."/>
        </authorList>
    </citation>
    <scope>NUCLEOTIDE SEQUENCE [LARGE SCALE GENOMIC DNA]</scope>
    <source>
        <strain evidence="2 3">WL0050</strain>
    </source>
</reference>
<accession>A0ABT2ZMD0</accession>
<sequence>MTYLLSKPIFLIFTAALAYAIATAGIKMASNVISPSALVLITIGFTLATLAEVVLLRQASLGVIYIAIITAETLMVLTLAAMLGEGLTTKQLLGATFVLAGIFIVGE</sequence>
<protein>
    <submittedName>
        <fullName evidence="2">5-aminolevulinate synthase</fullName>
    </submittedName>
</protein>
<keyword evidence="1" id="KW-0812">Transmembrane</keyword>
<gene>
    <name evidence="2" type="ORF">OEZ71_08185</name>
</gene>
<organism evidence="2 3">
    <name type="scientific">Albidovulum litorale</name>
    <dbReference type="NCBI Taxonomy" id="2984134"/>
    <lineage>
        <taxon>Bacteria</taxon>
        <taxon>Pseudomonadati</taxon>
        <taxon>Pseudomonadota</taxon>
        <taxon>Alphaproteobacteria</taxon>
        <taxon>Rhodobacterales</taxon>
        <taxon>Paracoccaceae</taxon>
        <taxon>Albidovulum</taxon>
    </lineage>
</organism>
<name>A0ABT2ZMD0_9RHOB</name>
<evidence type="ECO:0000256" key="1">
    <source>
        <dbReference type="SAM" id="Phobius"/>
    </source>
</evidence>
<keyword evidence="1" id="KW-0472">Membrane</keyword>
<feature type="transmembrane region" description="Helical" evidence="1">
    <location>
        <begin position="32"/>
        <end position="56"/>
    </location>
</feature>
<keyword evidence="3" id="KW-1185">Reference proteome</keyword>
<evidence type="ECO:0000313" key="3">
    <source>
        <dbReference type="Proteomes" id="UP001652564"/>
    </source>
</evidence>
<dbReference type="EMBL" id="JAOWKZ010000002">
    <property type="protein sequence ID" value="MCV2872274.1"/>
    <property type="molecule type" value="Genomic_DNA"/>
</dbReference>
<dbReference type="Proteomes" id="UP001652564">
    <property type="component" value="Unassembled WGS sequence"/>
</dbReference>
<comment type="caution">
    <text evidence="2">The sequence shown here is derived from an EMBL/GenBank/DDBJ whole genome shotgun (WGS) entry which is preliminary data.</text>
</comment>
<feature type="transmembrane region" description="Helical" evidence="1">
    <location>
        <begin position="63"/>
        <end position="83"/>
    </location>
</feature>
<proteinExistence type="predicted"/>
<dbReference type="RefSeq" id="WP_263739461.1">
    <property type="nucleotide sequence ID" value="NZ_JAOWKZ010000002.1"/>
</dbReference>
<feature type="transmembrane region" description="Helical" evidence="1">
    <location>
        <begin position="89"/>
        <end position="106"/>
    </location>
</feature>
<keyword evidence="1" id="KW-1133">Transmembrane helix</keyword>
<evidence type="ECO:0000313" key="2">
    <source>
        <dbReference type="EMBL" id="MCV2872274.1"/>
    </source>
</evidence>
<dbReference type="Gene3D" id="1.10.3730.20">
    <property type="match status" value="1"/>
</dbReference>